<evidence type="ECO:0000313" key="1">
    <source>
        <dbReference type="EMBL" id="PKI73742.1"/>
    </source>
</evidence>
<reference evidence="1 2" key="1">
    <citation type="submission" date="2017-11" db="EMBL/GenBank/DDBJ databases">
        <title>De-novo sequencing of pomegranate (Punica granatum L.) genome.</title>
        <authorList>
            <person name="Akparov Z."/>
            <person name="Amiraslanov A."/>
            <person name="Hajiyeva S."/>
            <person name="Abbasov M."/>
            <person name="Kaur K."/>
            <person name="Hamwieh A."/>
            <person name="Solovyev V."/>
            <person name="Salamov A."/>
            <person name="Braich B."/>
            <person name="Kosarev P."/>
            <person name="Mahmoud A."/>
            <person name="Hajiyev E."/>
            <person name="Babayeva S."/>
            <person name="Izzatullayeva V."/>
            <person name="Mammadov A."/>
            <person name="Mammadov A."/>
            <person name="Sharifova S."/>
            <person name="Ojaghi J."/>
            <person name="Eynullazada K."/>
            <person name="Bayramov B."/>
            <person name="Abdulazimova A."/>
            <person name="Shahmuradov I."/>
        </authorList>
    </citation>
    <scope>NUCLEOTIDE SEQUENCE [LARGE SCALE GENOMIC DNA]</scope>
    <source>
        <strain evidence="2">cv. AG2017</strain>
        <tissue evidence="1">Leaf</tissue>
    </source>
</reference>
<protein>
    <submittedName>
        <fullName evidence="1">Uncharacterized protein</fullName>
    </submittedName>
</protein>
<dbReference type="Proteomes" id="UP000233551">
    <property type="component" value="Unassembled WGS sequence"/>
</dbReference>
<gene>
    <name evidence="1" type="ORF">CRG98_005869</name>
</gene>
<keyword evidence="2" id="KW-1185">Reference proteome</keyword>
<dbReference type="EMBL" id="PGOL01000255">
    <property type="protein sequence ID" value="PKI73742.1"/>
    <property type="molecule type" value="Genomic_DNA"/>
</dbReference>
<organism evidence="1 2">
    <name type="scientific">Punica granatum</name>
    <name type="common">Pomegranate</name>
    <dbReference type="NCBI Taxonomy" id="22663"/>
    <lineage>
        <taxon>Eukaryota</taxon>
        <taxon>Viridiplantae</taxon>
        <taxon>Streptophyta</taxon>
        <taxon>Embryophyta</taxon>
        <taxon>Tracheophyta</taxon>
        <taxon>Spermatophyta</taxon>
        <taxon>Magnoliopsida</taxon>
        <taxon>eudicotyledons</taxon>
        <taxon>Gunneridae</taxon>
        <taxon>Pentapetalae</taxon>
        <taxon>rosids</taxon>
        <taxon>malvids</taxon>
        <taxon>Myrtales</taxon>
        <taxon>Lythraceae</taxon>
        <taxon>Punica</taxon>
    </lineage>
</organism>
<dbReference type="AlphaFoldDB" id="A0A2I0KZ69"/>
<sequence>MPLNRDIYLVREETESRNQVTRIGSDGTIGSSRLDCDEEALKRELAGPSGSGGLSELTREPWVLLRLPEVTNKMEPRKKKRRSGLLGWPVVVTLDPGRSLDVRRVVTGIVGRPVVELREWRELGSDLRDWVSGESAVVGKEKEEEENG</sequence>
<comment type="caution">
    <text evidence="1">The sequence shown here is derived from an EMBL/GenBank/DDBJ whole genome shotgun (WGS) entry which is preliminary data.</text>
</comment>
<accession>A0A2I0KZ69</accession>
<evidence type="ECO:0000313" key="2">
    <source>
        <dbReference type="Proteomes" id="UP000233551"/>
    </source>
</evidence>
<proteinExistence type="predicted"/>
<name>A0A2I0KZ69_PUNGR</name>